<protein>
    <recommendedName>
        <fullName evidence="2">Metallo-beta-lactamase domain-containing protein</fullName>
    </recommendedName>
</protein>
<evidence type="ECO:0000313" key="3">
    <source>
        <dbReference type="EMBL" id="OGY31667.1"/>
    </source>
</evidence>
<dbReference type="CDD" id="cd07731">
    <property type="entry name" value="ComA-like_MBL-fold"/>
    <property type="match status" value="1"/>
</dbReference>
<dbReference type="Gene3D" id="3.60.15.10">
    <property type="entry name" value="Ribonuclease Z/Hydroxyacylglutathione hydrolase-like"/>
    <property type="match status" value="1"/>
</dbReference>
<dbReference type="Pfam" id="PF00753">
    <property type="entry name" value="Lactamase_B"/>
    <property type="match status" value="1"/>
</dbReference>
<feature type="domain" description="Metallo-beta-lactamase" evidence="2">
    <location>
        <begin position="45"/>
        <end position="238"/>
    </location>
</feature>
<dbReference type="PANTHER" id="PTHR30619">
    <property type="entry name" value="DNA INTERNALIZATION/COMPETENCE PROTEIN COMEC/REC2"/>
    <property type="match status" value="1"/>
</dbReference>
<dbReference type="InterPro" id="IPR035681">
    <property type="entry name" value="ComA-like_MBL"/>
</dbReference>
<evidence type="ECO:0000313" key="4">
    <source>
        <dbReference type="Proteomes" id="UP000179279"/>
    </source>
</evidence>
<proteinExistence type="predicted"/>
<gene>
    <name evidence="3" type="ORF">A3A57_01620</name>
</gene>
<keyword evidence="1" id="KW-0812">Transmembrane</keyword>
<accession>A0A1G1WWW2</accession>
<reference evidence="3 4" key="1">
    <citation type="journal article" date="2016" name="Nat. Commun.">
        <title>Thousands of microbial genomes shed light on interconnected biogeochemical processes in an aquifer system.</title>
        <authorList>
            <person name="Anantharaman K."/>
            <person name="Brown C.T."/>
            <person name="Hug L.A."/>
            <person name="Sharon I."/>
            <person name="Castelle C.J."/>
            <person name="Probst A.J."/>
            <person name="Thomas B.C."/>
            <person name="Singh A."/>
            <person name="Wilkins M.J."/>
            <person name="Karaoz U."/>
            <person name="Brodie E.L."/>
            <person name="Williams K.H."/>
            <person name="Hubbard S.S."/>
            <person name="Banfield J.F."/>
        </authorList>
    </citation>
    <scope>NUCLEOTIDE SEQUENCE [LARGE SCALE GENOMIC DNA]</scope>
</reference>
<keyword evidence="1" id="KW-1133">Transmembrane helix</keyword>
<evidence type="ECO:0000259" key="2">
    <source>
        <dbReference type="SMART" id="SM00849"/>
    </source>
</evidence>
<dbReference type="InterPro" id="IPR052159">
    <property type="entry name" value="Competence_DNA_uptake"/>
</dbReference>
<dbReference type="SMART" id="SM00849">
    <property type="entry name" value="Lactamase_B"/>
    <property type="match status" value="1"/>
</dbReference>
<evidence type="ECO:0000256" key="1">
    <source>
        <dbReference type="SAM" id="Phobius"/>
    </source>
</evidence>
<dbReference type="InterPro" id="IPR036866">
    <property type="entry name" value="RibonucZ/Hydroxyglut_hydro"/>
</dbReference>
<dbReference type="InterPro" id="IPR001279">
    <property type="entry name" value="Metallo-B-lactamas"/>
</dbReference>
<dbReference type="SUPFAM" id="SSF56281">
    <property type="entry name" value="Metallo-hydrolase/oxidoreductase"/>
    <property type="match status" value="1"/>
</dbReference>
<name>A0A1G1WWW2_9BACT</name>
<dbReference type="PANTHER" id="PTHR30619:SF1">
    <property type="entry name" value="RECOMBINATION PROTEIN 2"/>
    <property type="match status" value="1"/>
</dbReference>
<comment type="caution">
    <text evidence="3">The sequence shown here is derived from an EMBL/GenBank/DDBJ whole genome shotgun (WGS) entry which is preliminary data.</text>
</comment>
<keyword evidence="1" id="KW-0472">Membrane</keyword>
<dbReference type="Proteomes" id="UP000179279">
    <property type="component" value="Unassembled WGS sequence"/>
</dbReference>
<organism evidence="3 4">
    <name type="scientific">Candidatus Woykebacteria bacterium RIFCSPLOWO2_01_FULL_41_12</name>
    <dbReference type="NCBI Taxonomy" id="1802604"/>
    <lineage>
        <taxon>Bacteria</taxon>
        <taxon>Candidatus Woykeibacteriota</taxon>
    </lineage>
</organism>
<dbReference type="AlphaFoldDB" id="A0A1G1WWW2"/>
<sequence>MAEWLRINKFKIAFISILLGNILIWSFYFSLPDGKLHIKVYDVGQGDSIFIKTASGKTVLVDGGPDNSVLGHLGRDIPFYSKNIDLVILTHPDADHLTGLIEVVKQYKVRKIWVNGANKNTRVYQDWEKALSESSLKVEIVKAGSSLKLKDSLTMSVIWPPEDFVSSKTNLSGIVIKLSYGEFDALLAADADKNVQPYTSSLGQIEVLKVPHHGASESVSEAFLNLISPKVSIISVGEKNPYNHPRQEALDLLKKSGSKIYRTDKDGSIEIVSDGESWYTKTSSK</sequence>
<dbReference type="EMBL" id="MHDA01000028">
    <property type="protein sequence ID" value="OGY31667.1"/>
    <property type="molecule type" value="Genomic_DNA"/>
</dbReference>
<feature type="transmembrane region" description="Helical" evidence="1">
    <location>
        <begin position="12"/>
        <end position="31"/>
    </location>
</feature>